<evidence type="ECO:0000256" key="5">
    <source>
        <dbReference type="ARBA" id="ARBA00022695"/>
    </source>
</evidence>
<comment type="pathway">
    <text evidence="2 7">Isoprenoid biosynthesis; isopentenyl diphosphate biosynthesis via DXP pathway; isopentenyl diphosphate from 1-deoxy-D-xylulose 5-phosphate: step 2/6.</text>
</comment>
<dbReference type="AlphaFoldDB" id="A0A286E9E6"/>
<feature type="site" description="Positions MEP for the nucleophilic attack" evidence="7">
    <location>
        <position position="159"/>
    </location>
</feature>
<keyword evidence="5 7" id="KW-0548">Nucleotidyltransferase</keyword>
<dbReference type="InterPro" id="IPR029044">
    <property type="entry name" value="Nucleotide-diphossugar_trans"/>
</dbReference>
<dbReference type="PANTHER" id="PTHR32125">
    <property type="entry name" value="2-C-METHYL-D-ERYTHRITOL 4-PHOSPHATE CYTIDYLYLTRANSFERASE, CHLOROPLASTIC"/>
    <property type="match status" value="1"/>
</dbReference>
<keyword evidence="4 7" id="KW-0808">Transferase</keyword>
<dbReference type="InterPro" id="IPR034683">
    <property type="entry name" value="IspD/TarI"/>
</dbReference>
<dbReference type="HAMAP" id="MF_00108">
    <property type="entry name" value="IspD"/>
    <property type="match status" value="1"/>
</dbReference>
<proteinExistence type="inferred from homology"/>
<dbReference type="CDD" id="cd02516">
    <property type="entry name" value="CDP-ME_synthetase"/>
    <property type="match status" value="1"/>
</dbReference>
<evidence type="ECO:0000256" key="6">
    <source>
        <dbReference type="ARBA" id="ARBA00023229"/>
    </source>
</evidence>
<dbReference type="GO" id="GO:0050518">
    <property type="term" value="F:2-C-methyl-D-erythritol 4-phosphate cytidylyltransferase activity"/>
    <property type="evidence" value="ECO:0007669"/>
    <property type="project" value="UniProtKB-UniRule"/>
</dbReference>
<evidence type="ECO:0000256" key="4">
    <source>
        <dbReference type="ARBA" id="ARBA00022679"/>
    </source>
</evidence>
<dbReference type="PANTHER" id="PTHR32125:SF4">
    <property type="entry name" value="2-C-METHYL-D-ERYTHRITOL 4-PHOSPHATE CYTIDYLYLTRANSFERASE, CHLOROPLASTIC"/>
    <property type="match status" value="1"/>
</dbReference>
<feature type="site" description="Transition state stabilizer" evidence="7">
    <location>
        <position position="17"/>
    </location>
</feature>
<gene>
    <name evidence="7" type="primary">ispD</name>
    <name evidence="8" type="ORF">SAMN02746062_00940</name>
</gene>
<dbReference type="InterPro" id="IPR001228">
    <property type="entry name" value="IspD"/>
</dbReference>
<dbReference type="InterPro" id="IPR050088">
    <property type="entry name" value="IspD/TarI_cytidylyltransf_bact"/>
</dbReference>
<evidence type="ECO:0000256" key="1">
    <source>
        <dbReference type="ARBA" id="ARBA00001282"/>
    </source>
</evidence>
<dbReference type="Pfam" id="PF01128">
    <property type="entry name" value="IspD"/>
    <property type="match status" value="1"/>
</dbReference>
<sequence>MNTRRIALIPAAGIGSRFGSELPKQYVQIGEKTVLQHTLDVFAANERIDHIAVVISPDDSYFDVLINLPHNGSVHRVGGSSRAQSVFNGVNELVDLGIATLSDSILVHDAARCCLPQTALNRLLDHTEHNYNGGILALPVADTLKQQNAHQHIARTVSRVGMWQAQTPQLFQAALLQRALANVNLNHITDEASAVEQLGISPMLVEGDSRNIKLTRADDAALVAFLLTQM</sequence>
<evidence type="ECO:0000256" key="3">
    <source>
        <dbReference type="ARBA" id="ARBA00009789"/>
    </source>
</evidence>
<evidence type="ECO:0000313" key="9">
    <source>
        <dbReference type="Proteomes" id="UP000219669"/>
    </source>
</evidence>
<dbReference type="PROSITE" id="PS01295">
    <property type="entry name" value="ISPD"/>
    <property type="match status" value="1"/>
</dbReference>
<dbReference type="RefSeq" id="WP_097114007.1">
    <property type="nucleotide sequence ID" value="NZ_CP083931.1"/>
</dbReference>
<dbReference type="OrthoDB" id="9806837at2"/>
<reference evidence="8 9" key="1">
    <citation type="submission" date="2017-09" db="EMBL/GenBank/DDBJ databases">
        <authorList>
            <person name="Ehlers B."/>
            <person name="Leendertz F.H."/>
        </authorList>
    </citation>
    <scope>NUCLEOTIDE SEQUENCE [LARGE SCALE GENOMIC DNA]</scope>
    <source>
        <strain evidence="8 9">DSM 16848</strain>
    </source>
</reference>
<dbReference type="SUPFAM" id="SSF53448">
    <property type="entry name" value="Nucleotide-diphospho-sugar transferases"/>
    <property type="match status" value="1"/>
</dbReference>
<dbReference type="UniPathway" id="UPA00056">
    <property type="reaction ID" value="UER00093"/>
</dbReference>
<keyword evidence="6 7" id="KW-0414">Isoprene biosynthesis</keyword>
<dbReference type="GO" id="GO:0019288">
    <property type="term" value="P:isopentenyl diphosphate biosynthetic process, methylerythritol 4-phosphate pathway"/>
    <property type="evidence" value="ECO:0007669"/>
    <property type="project" value="UniProtKB-UniRule"/>
</dbReference>
<evidence type="ECO:0000256" key="7">
    <source>
        <dbReference type="HAMAP-Rule" id="MF_00108"/>
    </source>
</evidence>
<dbReference type="InterPro" id="IPR018294">
    <property type="entry name" value="ISPD_synthase_CS"/>
</dbReference>
<dbReference type="EMBL" id="OCNF01000006">
    <property type="protein sequence ID" value="SOD67532.1"/>
    <property type="molecule type" value="Genomic_DNA"/>
</dbReference>
<keyword evidence="9" id="KW-1185">Reference proteome</keyword>
<comment type="similarity">
    <text evidence="3 7">Belongs to the IspD/TarI cytidylyltransferase family. IspD subfamily.</text>
</comment>
<dbReference type="EC" id="2.7.7.60" evidence="7"/>
<comment type="function">
    <text evidence="7">Catalyzes the formation of 4-diphosphocytidyl-2-C-methyl-D-erythritol from CTP and 2-C-methyl-D-erythritol 4-phosphate (MEP).</text>
</comment>
<feature type="site" description="Positions MEP for the nucleophilic attack" evidence="7">
    <location>
        <position position="213"/>
    </location>
</feature>
<accession>A0A286E9E6</accession>
<dbReference type="NCBIfam" id="TIGR00453">
    <property type="entry name" value="ispD"/>
    <property type="match status" value="1"/>
</dbReference>
<protein>
    <recommendedName>
        <fullName evidence="7">2-C-methyl-D-erythritol 4-phosphate cytidylyltransferase</fullName>
        <ecNumber evidence="7">2.7.7.60</ecNumber>
    </recommendedName>
    <alternativeName>
        <fullName evidence="7">4-diphosphocytidyl-2C-methyl-D-erythritol synthase</fullName>
    </alternativeName>
    <alternativeName>
        <fullName evidence="7">MEP cytidylyltransferase</fullName>
        <shortName evidence="7">MCT</shortName>
    </alternativeName>
</protein>
<name>A0A286E9E6_9NEIS</name>
<dbReference type="Gene3D" id="3.90.550.10">
    <property type="entry name" value="Spore Coat Polysaccharide Biosynthesis Protein SpsA, Chain A"/>
    <property type="match status" value="1"/>
</dbReference>
<comment type="catalytic activity">
    <reaction evidence="1 7">
        <text>2-C-methyl-D-erythritol 4-phosphate + CTP + H(+) = 4-CDP-2-C-methyl-D-erythritol + diphosphate</text>
        <dbReference type="Rhea" id="RHEA:13429"/>
        <dbReference type="ChEBI" id="CHEBI:15378"/>
        <dbReference type="ChEBI" id="CHEBI:33019"/>
        <dbReference type="ChEBI" id="CHEBI:37563"/>
        <dbReference type="ChEBI" id="CHEBI:57823"/>
        <dbReference type="ChEBI" id="CHEBI:58262"/>
        <dbReference type="EC" id="2.7.7.60"/>
    </reaction>
</comment>
<dbReference type="FunFam" id="3.90.550.10:FF:000003">
    <property type="entry name" value="2-C-methyl-D-erythritol 4-phosphate cytidylyltransferase"/>
    <property type="match status" value="1"/>
</dbReference>
<feature type="site" description="Transition state stabilizer" evidence="7">
    <location>
        <position position="24"/>
    </location>
</feature>
<dbReference type="Proteomes" id="UP000219669">
    <property type="component" value="Unassembled WGS sequence"/>
</dbReference>
<organism evidence="8 9">
    <name type="scientific">Alysiella filiformis DSM 16848</name>
    <dbReference type="NCBI Taxonomy" id="1120981"/>
    <lineage>
        <taxon>Bacteria</taxon>
        <taxon>Pseudomonadati</taxon>
        <taxon>Pseudomonadota</taxon>
        <taxon>Betaproteobacteria</taxon>
        <taxon>Neisseriales</taxon>
        <taxon>Neisseriaceae</taxon>
        <taxon>Alysiella</taxon>
    </lineage>
</organism>
<evidence type="ECO:0000256" key="2">
    <source>
        <dbReference type="ARBA" id="ARBA00004787"/>
    </source>
</evidence>
<evidence type="ECO:0000313" key="8">
    <source>
        <dbReference type="EMBL" id="SOD67532.1"/>
    </source>
</evidence>